<dbReference type="PROSITE" id="PS50088">
    <property type="entry name" value="ANK_REPEAT"/>
    <property type="match status" value="2"/>
</dbReference>
<dbReference type="InterPro" id="IPR036770">
    <property type="entry name" value="Ankyrin_rpt-contain_sf"/>
</dbReference>
<evidence type="ECO:0000313" key="5">
    <source>
        <dbReference type="Proteomes" id="UP000054408"/>
    </source>
</evidence>
<protein>
    <recommendedName>
        <fullName evidence="6">Ankyrin repeat protein</fullName>
    </recommendedName>
</protein>
<organism evidence="4 5">
    <name type="scientific">Thecamonas trahens ATCC 50062</name>
    <dbReference type="NCBI Taxonomy" id="461836"/>
    <lineage>
        <taxon>Eukaryota</taxon>
        <taxon>Apusozoa</taxon>
        <taxon>Apusomonadida</taxon>
        <taxon>Apusomonadidae</taxon>
        <taxon>Thecamonas</taxon>
    </lineage>
</organism>
<gene>
    <name evidence="4" type="ORF">AMSG_09321</name>
</gene>
<dbReference type="SMART" id="SM00248">
    <property type="entry name" value="ANK"/>
    <property type="match status" value="8"/>
</dbReference>
<dbReference type="SUPFAM" id="SSF48403">
    <property type="entry name" value="Ankyrin repeat"/>
    <property type="match status" value="1"/>
</dbReference>
<dbReference type="Pfam" id="PF12796">
    <property type="entry name" value="Ank_2"/>
    <property type="match status" value="2"/>
</dbReference>
<evidence type="ECO:0008006" key="6">
    <source>
        <dbReference type="Google" id="ProtNLM"/>
    </source>
</evidence>
<name>A0A0L0DKZ8_THETB</name>
<keyword evidence="5" id="KW-1185">Reference proteome</keyword>
<dbReference type="Gene3D" id="1.25.40.20">
    <property type="entry name" value="Ankyrin repeat-containing domain"/>
    <property type="match status" value="3"/>
</dbReference>
<dbReference type="OrthoDB" id="76098at2759"/>
<dbReference type="PROSITE" id="PS50297">
    <property type="entry name" value="ANK_REP_REGION"/>
    <property type="match status" value="1"/>
</dbReference>
<dbReference type="PANTHER" id="PTHR24198">
    <property type="entry name" value="ANKYRIN REPEAT AND PROTEIN KINASE DOMAIN-CONTAINING PROTEIN"/>
    <property type="match status" value="1"/>
</dbReference>
<keyword evidence="2 3" id="KW-0040">ANK repeat</keyword>
<sequence>MDEYGPVFGRASAKSGCVGCAAVGLGELAPELLHAIAFGSQILAPRDIVALARSCRYVRDALLGAEYSVDCAKARFGAGWCLQHSEWRAARLALGRIPRLVDAVAALVDVVQAELESGDGGFPAWLRLMRGVLAVPGVVHPSHHPHRSSAGDRLPLTLACAAGNVAAVEELLEHDVVDPAACDNAALMSAATAPRHAGVIVAVLVADGRVDAAARLNYAVRHAARVGNADAVRHLLGERGVDPAADGNYALQMAAESGHTEVVAVLVADGRVDVHVGGDFPARVAAECGHVSTLEVLLAAGADPTGRNNAALRLAAAHGHTRVVKTLLADPRVDPSTVDNYAIKWAAANGHTDVVALLLSHAAVNPAADDNFAIRLAAENGRIETLKELLADPRVDPSSDGSSAMLWAIDNGHQDVVDVLLADGRTSLPFNINVSLAVATRVRSPLHSPTFAASTEVVFLS</sequence>
<keyword evidence="1" id="KW-0677">Repeat</keyword>
<dbReference type="GeneID" id="25567808"/>
<dbReference type="RefSeq" id="XP_013754707.1">
    <property type="nucleotide sequence ID" value="XM_013899253.1"/>
</dbReference>
<proteinExistence type="predicted"/>
<dbReference type="EMBL" id="GL349478">
    <property type="protein sequence ID" value="KNC53029.1"/>
    <property type="molecule type" value="Genomic_DNA"/>
</dbReference>
<dbReference type="Pfam" id="PF00023">
    <property type="entry name" value="Ank"/>
    <property type="match status" value="1"/>
</dbReference>
<dbReference type="PANTHER" id="PTHR24198:SF165">
    <property type="entry name" value="ANKYRIN REPEAT-CONTAINING PROTEIN-RELATED"/>
    <property type="match status" value="1"/>
</dbReference>
<feature type="repeat" description="ANK" evidence="3">
    <location>
        <begin position="246"/>
        <end position="270"/>
    </location>
</feature>
<dbReference type="Proteomes" id="UP000054408">
    <property type="component" value="Unassembled WGS sequence"/>
</dbReference>
<evidence type="ECO:0000313" key="4">
    <source>
        <dbReference type="EMBL" id="KNC53029.1"/>
    </source>
</evidence>
<dbReference type="AlphaFoldDB" id="A0A0L0DKZ8"/>
<feature type="repeat" description="ANK" evidence="3">
    <location>
        <begin position="277"/>
        <end position="309"/>
    </location>
</feature>
<dbReference type="InterPro" id="IPR002110">
    <property type="entry name" value="Ankyrin_rpt"/>
</dbReference>
<reference evidence="4 5" key="1">
    <citation type="submission" date="2010-05" db="EMBL/GenBank/DDBJ databases">
        <title>The Genome Sequence of Thecamonas trahens ATCC 50062.</title>
        <authorList>
            <consortium name="The Broad Institute Genome Sequencing Platform"/>
            <person name="Russ C."/>
            <person name="Cuomo C."/>
            <person name="Shea T."/>
            <person name="Young S.K."/>
            <person name="Zeng Q."/>
            <person name="Koehrsen M."/>
            <person name="Haas B."/>
            <person name="Borodovsky M."/>
            <person name="Guigo R."/>
            <person name="Alvarado L."/>
            <person name="Berlin A."/>
            <person name="Bochicchio J."/>
            <person name="Borenstein D."/>
            <person name="Chapman S."/>
            <person name="Chen Z."/>
            <person name="Freedman E."/>
            <person name="Gellesch M."/>
            <person name="Goldberg J."/>
            <person name="Griggs A."/>
            <person name="Gujja S."/>
            <person name="Heilman E."/>
            <person name="Heiman D."/>
            <person name="Hepburn T."/>
            <person name="Howarth C."/>
            <person name="Jen D."/>
            <person name="Larson L."/>
            <person name="Mehta T."/>
            <person name="Park D."/>
            <person name="Pearson M."/>
            <person name="Roberts A."/>
            <person name="Saif S."/>
            <person name="Shenoy N."/>
            <person name="Sisk P."/>
            <person name="Stolte C."/>
            <person name="Sykes S."/>
            <person name="Thomson T."/>
            <person name="Walk T."/>
            <person name="White J."/>
            <person name="Yandava C."/>
            <person name="Burger G."/>
            <person name="Gray M.W."/>
            <person name="Holland P.W.H."/>
            <person name="King N."/>
            <person name="Lang F.B.F."/>
            <person name="Roger A.J."/>
            <person name="Ruiz-Trillo I."/>
            <person name="Lander E."/>
            <person name="Nusbaum C."/>
        </authorList>
    </citation>
    <scope>NUCLEOTIDE SEQUENCE [LARGE SCALE GENOMIC DNA]</scope>
    <source>
        <strain evidence="4 5">ATCC 50062</strain>
    </source>
</reference>
<evidence type="ECO:0000256" key="1">
    <source>
        <dbReference type="ARBA" id="ARBA00022737"/>
    </source>
</evidence>
<evidence type="ECO:0000256" key="2">
    <source>
        <dbReference type="ARBA" id="ARBA00023043"/>
    </source>
</evidence>
<evidence type="ECO:0000256" key="3">
    <source>
        <dbReference type="PROSITE-ProRule" id="PRU00023"/>
    </source>
</evidence>
<dbReference type="STRING" id="461836.A0A0L0DKZ8"/>
<dbReference type="eggNOG" id="KOG0504">
    <property type="taxonomic scope" value="Eukaryota"/>
</dbReference>
<accession>A0A0L0DKZ8</accession>